<dbReference type="Proteomes" id="UP000241690">
    <property type="component" value="Unassembled WGS sequence"/>
</dbReference>
<dbReference type="STRING" id="983964.A0A2T4AMH2"/>
<dbReference type="RefSeq" id="XP_024777954.1">
    <property type="nucleotide sequence ID" value="XM_024915804.1"/>
</dbReference>
<feature type="region of interest" description="Disordered" evidence="1">
    <location>
        <begin position="139"/>
        <end position="184"/>
    </location>
</feature>
<organism evidence="2 3">
    <name type="scientific">Trichoderma harzianum CBS 226.95</name>
    <dbReference type="NCBI Taxonomy" id="983964"/>
    <lineage>
        <taxon>Eukaryota</taxon>
        <taxon>Fungi</taxon>
        <taxon>Dikarya</taxon>
        <taxon>Ascomycota</taxon>
        <taxon>Pezizomycotina</taxon>
        <taxon>Sordariomycetes</taxon>
        <taxon>Hypocreomycetidae</taxon>
        <taxon>Hypocreales</taxon>
        <taxon>Hypocreaceae</taxon>
        <taxon>Trichoderma</taxon>
    </lineage>
</organism>
<evidence type="ECO:0000313" key="2">
    <source>
        <dbReference type="EMBL" id="PTB58277.1"/>
    </source>
</evidence>
<protein>
    <submittedName>
        <fullName evidence="2">Uncharacterized protein</fullName>
    </submittedName>
</protein>
<evidence type="ECO:0000313" key="3">
    <source>
        <dbReference type="Proteomes" id="UP000241690"/>
    </source>
</evidence>
<feature type="region of interest" description="Disordered" evidence="1">
    <location>
        <begin position="98"/>
        <end position="124"/>
    </location>
</feature>
<proteinExistence type="predicted"/>
<sequence length="184" mass="20766">MTEAASQFSGSENIPQDTVSRILRQTYAQAQQSVRDSIRRKAQQQQQIISEETNHNTPYVGIDLEAPEEYPLTFDVHGFVRMADELLEEIRVNENHILSEDNHAGHSGQNPSRADDDRRVPIDPPDIAEFASERYFEKLRQLQTDHQQTNDDESNAATTATASEFILSLRDSSSPTDEKPQPSA</sequence>
<dbReference type="GeneID" id="36624373"/>
<dbReference type="AlphaFoldDB" id="A0A2T4AMH2"/>
<feature type="region of interest" description="Disordered" evidence="1">
    <location>
        <begin position="34"/>
        <end position="60"/>
    </location>
</feature>
<gene>
    <name evidence="2" type="ORF">M431DRAFT_479774</name>
</gene>
<name>A0A2T4AMH2_TRIHA</name>
<dbReference type="EMBL" id="KZ679677">
    <property type="protein sequence ID" value="PTB58277.1"/>
    <property type="molecule type" value="Genomic_DNA"/>
</dbReference>
<reference evidence="2 3" key="1">
    <citation type="submission" date="2016-07" db="EMBL/GenBank/DDBJ databases">
        <title>Multiple horizontal gene transfer events from other fungi enriched the ability of initially mycotrophic Trichoderma (Ascomycota) to feed on dead plant biomass.</title>
        <authorList>
            <consortium name="DOE Joint Genome Institute"/>
            <person name="Aerts A."/>
            <person name="Atanasova L."/>
            <person name="Chenthamara K."/>
            <person name="Zhang J."/>
            <person name="Grujic M."/>
            <person name="Henrissat B."/>
            <person name="Kuo A."/>
            <person name="Salamov A."/>
            <person name="Lipzen A."/>
            <person name="Labutti K."/>
            <person name="Barry K."/>
            <person name="Miao Y."/>
            <person name="Rahimi M.J."/>
            <person name="Shen Q."/>
            <person name="Grigoriev I.V."/>
            <person name="Kubicek C.P."/>
            <person name="Druzhinina I.S."/>
        </authorList>
    </citation>
    <scope>NUCLEOTIDE SEQUENCE [LARGE SCALE GENOMIC DNA]</scope>
    <source>
        <strain evidence="2 3">CBS 226.95</strain>
    </source>
</reference>
<keyword evidence="3" id="KW-1185">Reference proteome</keyword>
<evidence type="ECO:0000256" key="1">
    <source>
        <dbReference type="SAM" id="MobiDB-lite"/>
    </source>
</evidence>
<feature type="compositionally biased region" description="Low complexity" evidence="1">
    <location>
        <begin position="155"/>
        <end position="164"/>
    </location>
</feature>
<accession>A0A2T4AMH2</accession>